<proteinExistence type="predicted"/>
<evidence type="ECO:0000256" key="1">
    <source>
        <dbReference type="SAM" id="MobiDB-lite"/>
    </source>
</evidence>
<feature type="region of interest" description="Disordered" evidence="1">
    <location>
        <begin position="1582"/>
        <end position="1604"/>
    </location>
</feature>
<dbReference type="InterPro" id="IPR019441">
    <property type="entry name" value="FMP27/BLTP2/Hobbit_GFWDK_RBG"/>
</dbReference>
<name>A0A9W8B922_9FUNG</name>
<sequence>MQPLWLVTELLHLAGLNYSNHSELASHPLKAAAAGSSAAVSDELYVLPPLDARRTQLAATTHMLFESIRVSILACDNEEDVRSGIEHGTQLCFQHGFVDVRVNGGSVQSPHPFGFRTDVAKTTLNVECQKATMFLLSAVPTQSARAEVLHSGSQLPAGFSLGDLDGYLPDSVQPHIVLISPQFNFSRQKLEPFRSRLIFELNTTSLDGVTSVSSIYRWSVFMRHIQYWLRRKRLARRMATQAVEPSPPDDLIVSINSELLDLQGSLVSPVFFNLDKGLVKCFQTAKDESECPSNQSPEARLKIPHVEFAVERTKLGTGNDMKLSLKGPIATIYGSVAPKGQAARCRPQPLMSLKGLQATLCFPRKAKREQLGAEHGVRGNNSYDNIDVVFERGAMAFGHQYNMADTIDGFVLLQKGCKRIARKSTSTCHPPLPFLETALEQRPTNKMVLAALGNHRTFMPPPLRSLSGVKPPPPPTLSVPEDIPTINFHGPEFSMMVHDDPFETALSRIYQVGLHEQRERLSRLESFDAKAQEIRAKREQEFAQQSMASKRSGRSARGREGSPAKGAPTQSRRGAKVPKGGRAMRGASTFSSGDRVSAPGVPPTQQKPPGLGSARTFTSGQSQPHQTRGAYGNILDSGMRSVASASVQDVTTSEMASKEHSRRARTNSTAADGTQSRTFTVHARDTGPGAAVEADLVDYSSDMDDNDSSYEDVGVQPLKSGGAYQRMVDAVNADIDAARMRLMAVESREWVSSIRQKMMPPHADGEHEHSSDDMHFEEIFAMPTPAWSAYRDSANVVPRSGPPYSYVPGSWTHPSAPLGRLVMSPVWISLDTPQSLLEFGQIESYLRLLDPATPHSLKWATLIPMRMRIKCGDIRMQLRDFPFPMFRVPDPYRPETSQAPPHGGSTYESFFGGVELSGSVIIAERIAHERSLRSVYIPIGPRSRQSGIDIPNVGWYIAKSLQFPRIFSALSIMMYSVPSDDPYADVGSFQQKYLQSRLPPLPIMSTWGASYQPVISALMQRLESATTKSADVSPNLPWWDKMRSRMHVKCRMAVIDAPPLDKPNLPDADPSESYLELSSAATAAAAAIAPAGRRQPAGNCVFSSDSDCERGQMFFLALDGRDPYQVTQKTGGYLFTMRGGVRICLNEGVPGTDLWDKLSGRGIYSVPTEESAPPSATLGEFMRLRCEEFLMGVPIIVDRKSAIIKSMDSARAQSGAPANYATPGVEDIEVELGMPQQSLDAMAEGRPLGPRAAPADIGAAHGSQSWKRSYADLLHSIVSDNSARYTFITHGVDRLYHKALLHLSGGVRVGIGLSSYIPPDPAGYRHNHWEVQPIAPESAVVAAIGGLTDAYVGYRSSKLHTSVSLLCPFTETEPLAQKTFSDLYLTLGTSSSDLAMPRLRQPEALATSKPFIHWSVYDTDALVSPMYSLFPGTKRTQPMTSEGAKVALTAQDLFFVPFPYPAESKSPESTPTAFSTTSLPPHADERASARPQCRISASAAAVGGIQSYLPLYVSRMMLPVRKGTMYPFSESSDTKLGKCLRSMRLVLDLKNVELTYSQRDFEIKELESRELSLFGFEDASCDPGQSPTASDASPGQCSSGAKAEGSMRELKARVESFSFNLLFEQTSVKISVGSHGLDNSAIAGKNASSPTLSHSAGAHSSAKRDRARSDSTELPHTRKSRGGPDSPARARATAKAEAKAEARAEAKAEAKALRWGVGDASTEIDYLDVRLTQMSFVMPLFMNSLASEVLSKSRRLNGLRFAEGSLSGLTDAEKSWISCSSIRDLKELDISEAIFSNPRVVCVLWSPRMVYFTQRPEWNQLGEQLEGMLDPNAGVSACEGSPNIAASVLPSAQSIPTMHLGAAESLSAMLMPTKLDGPVAAFSTLGEPSRSSLLQRSLSAQRNRAISDVKQAGQFANAYTLEKRNGSDGEDAAVSALHRRNTSMPWVLGRQLSYDGGGSGSALHSARAYPAPGLAAPPTLPPPPLHSFYGNIPPAVSLAQRASTQPTMNTWNAALADPAVSAGSAPLGTLQPTDPLTASDTASDTKSPSSAMPYKSSFHLLELARSRQRRLTASNSRQTMTMTLPAGQTVQDAISEHGTVDLHRQSSIPIEQALVSFQQTRMMPTGPDPNVIMRDSRSTQASLLRKRKEMLGTAIQHEQAALVHLSREFERASSRHSEGFRREMVRRAEHIYELGARRKLINRCLRFLGVDLDAADAENVADKAGEPVCEDGAADDLDRDTQEVEKVLATLYRHRCLIYSGYLIWTSQVRDELMRFLYIQDCLTAIEYYMSETATKVVSNATSTKGEAGSADTASTGVHGGDGKGKNQAASSTAALQGESVAKNESSSSGNDEHEDDGHSTPSRVSIDQRSNVSAASRRTLNLPKMLRRLRSSDKVEGSRDSTGRGFLWRSKKGQRGERNSVQNQRQPKPPQKPKERRKEEYKPPQHRVGSNKFDQGLSRIWDDFMRYRPYYSFLVEFLNSQV</sequence>
<feature type="compositionally biased region" description="Polar residues" evidence="1">
    <location>
        <begin position="1583"/>
        <end position="1599"/>
    </location>
</feature>
<feature type="compositionally biased region" description="Polar residues" evidence="1">
    <location>
        <begin position="666"/>
        <end position="676"/>
    </location>
</feature>
<comment type="caution">
    <text evidence="3">The sequence shown here is derived from an EMBL/GenBank/DDBJ whole genome shotgun (WGS) entry which is preliminary data.</text>
</comment>
<feature type="compositionally biased region" description="Polar residues" evidence="1">
    <location>
        <begin position="2360"/>
        <end position="2380"/>
    </location>
</feature>
<feature type="compositionally biased region" description="Polar residues" evidence="1">
    <location>
        <begin position="1467"/>
        <end position="1479"/>
    </location>
</feature>
<feature type="compositionally biased region" description="Polar residues" evidence="1">
    <location>
        <begin position="2030"/>
        <end position="2050"/>
    </location>
</feature>
<feature type="compositionally biased region" description="Basic and acidic residues" evidence="1">
    <location>
        <begin position="2391"/>
        <end position="2403"/>
    </location>
</feature>
<dbReference type="OrthoDB" id="1562405at2759"/>
<reference evidence="3" key="1">
    <citation type="submission" date="2022-07" db="EMBL/GenBank/DDBJ databases">
        <title>Phylogenomic reconstructions and comparative analyses of Kickxellomycotina fungi.</title>
        <authorList>
            <person name="Reynolds N.K."/>
            <person name="Stajich J.E."/>
            <person name="Barry K."/>
            <person name="Grigoriev I.V."/>
            <person name="Crous P."/>
            <person name="Smith M.E."/>
        </authorList>
    </citation>
    <scope>NUCLEOTIDE SEQUENCE</scope>
    <source>
        <strain evidence="3">IMI 214461</strain>
    </source>
</reference>
<feature type="region of interest" description="Disordered" evidence="1">
    <location>
        <begin position="1464"/>
        <end position="1490"/>
    </location>
</feature>
<dbReference type="Proteomes" id="UP001150907">
    <property type="component" value="Unassembled WGS sequence"/>
</dbReference>
<feature type="region of interest" description="Disordered" evidence="1">
    <location>
        <begin position="1645"/>
        <end position="1701"/>
    </location>
</feature>
<dbReference type="SMART" id="SM01214">
    <property type="entry name" value="Fmp27_GFWDK"/>
    <property type="match status" value="1"/>
</dbReference>
<feature type="compositionally biased region" description="Polar residues" evidence="1">
    <location>
        <begin position="615"/>
        <end position="626"/>
    </location>
</feature>
<feature type="compositionally biased region" description="Basic and acidic residues" evidence="1">
    <location>
        <begin position="2433"/>
        <end position="2444"/>
    </location>
</feature>
<evidence type="ECO:0000313" key="3">
    <source>
        <dbReference type="EMBL" id="KAJ2000353.1"/>
    </source>
</evidence>
<protein>
    <submittedName>
        <fullName evidence="3">Protein SABRE</fullName>
    </submittedName>
</protein>
<feature type="non-terminal residue" evidence="3">
    <location>
        <position position="2483"/>
    </location>
</feature>
<evidence type="ECO:0000313" key="4">
    <source>
        <dbReference type="Proteomes" id="UP001150907"/>
    </source>
</evidence>
<feature type="region of interest" description="Disordered" evidence="1">
    <location>
        <begin position="2303"/>
        <end position="2453"/>
    </location>
</feature>
<feature type="domain" description="FMP27/BLTP2/Hobbit GFWDK motif-containing RBG unit" evidence="2">
    <location>
        <begin position="880"/>
        <end position="1126"/>
    </location>
</feature>
<dbReference type="Pfam" id="PF10344">
    <property type="entry name" value="Hobbit"/>
    <property type="match status" value="1"/>
</dbReference>
<organism evidence="3 4">
    <name type="scientific">Coemansia thaxteri</name>
    <dbReference type="NCBI Taxonomy" id="2663907"/>
    <lineage>
        <taxon>Eukaryota</taxon>
        <taxon>Fungi</taxon>
        <taxon>Fungi incertae sedis</taxon>
        <taxon>Zoopagomycota</taxon>
        <taxon>Kickxellomycotina</taxon>
        <taxon>Kickxellomycetes</taxon>
        <taxon>Kickxellales</taxon>
        <taxon>Kickxellaceae</taxon>
        <taxon>Coemansia</taxon>
    </lineage>
</organism>
<feature type="region of interest" description="Disordered" evidence="1">
    <location>
        <begin position="645"/>
        <end position="676"/>
    </location>
</feature>
<feature type="compositionally biased region" description="Basic and acidic residues" evidence="1">
    <location>
        <begin position="1662"/>
        <end position="1676"/>
    </location>
</feature>
<dbReference type="InterPro" id="IPR045167">
    <property type="entry name" value="Hobbit"/>
</dbReference>
<evidence type="ECO:0000259" key="2">
    <source>
        <dbReference type="SMART" id="SM01214"/>
    </source>
</evidence>
<dbReference type="EMBL" id="JANBQF010000545">
    <property type="protein sequence ID" value="KAJ2000353.1"/>
    <property type="molecule type" value="Genomic_DNA"/>
</dbReference>
<gene>
    <name evidence="3" type="primary">FMP27_1</name>
    <name evidence="3" type="ORF">H4R26_004656</name>
</gene>
<dbReference type="PANTHER" id="PTHR15678">
    <property type="entry name" value="ANTIGEN MLAA-22-RELATED"/>
    <property type="match status" value="1"/>
</dbReference>
<feature type="compositionally biased region" description="Polar residues" evidence="1">
    <location>
        <begin position="645"/>
        <end position="655"/>
    </location>
</feature>
<keyword evidence="4" id="KW-1185">Reference proteome</keyword>
<feature type="region of interest" description="Disordered" evidence="1">
    <location>
        <begin position="2023"/>
        <end position="2054"/>
    </location>
</feature>
<dbReference type="PANTHER" id="PTHR15678:SF6">
    <property type="entry name" value="BRIDGE-LIKE LIPID TRANSFER PROTEIN FAMILY MEMBER 2"/>
    <property type="match status" value="1"/>
</dbReference>
<accession>A0A9W8B922</accession>
<feature type="region of interest" description="Disordered" evidence="1">
    <location>
        <begin position="535"/>
        <end position="633"/>
    </location>
</feature>